<evidence type="ECO:0000256" key="2">
    <source>
        <dbReference type="SAM" id="MobiDB-lite"/>
    </source>
</evidence>
<organism evidence="4 5">
    <name type="scientific">Wickerhamomyces anomalus (strain ATCC 58044 / CBS 1984 / NCYC 433 / NRRL Y-366-8)</name>
    <name type="common">Yeast</name>
    <name type="synonym">Hansenula anomala</name>
    <dbReference type="NCBI Taxonomy" id="683960"/>
    <lineage>
        <taxon>Eukaryota</taxon>
        <taxon>Fungi</taxon>
        <taxon>Dikarya</taxon>
        <taxon>Ascomycota</taxon>
        <taxon>Saccharomycotina</taxon>
        <taxon>Saccharomycetes</taxon>
        <taxon>Phaffomycetales</taxon>
        <taxon>Wickerhamomycetaceae</taxon>
        <taxon>Wickerhamomyces</taxon>
    </lineage>
</organism>
<dbReference type="Proteomes" id="UP000094112">
    <property type="component" value="Unassembled WGS sequence"/>
</dbReference>
<feature type="region of interest" description="Disordered" evidence="2">
    <location>
        <begin position="561"/>
        <end position="926"/>
    </location>
</feature>
<dbReference type="GO" id="GO:0005826">
    <property type="term" value="C:actomyosin contractile ring"/>
    <property type="evidence" value="ECO:0007669"/>
    <property type="project" value="TreeGrafter"/>
</dbReference>
<proteinExistence type="predicted"/>
<feature type="region of interest" description="Disordered" evidence="2">
    <location>
        <begin position="1017"/>
        <end position="1061"/>
    </location>
</feature>
<feature type="compositionally biased region" description="Low complexity" evidence="2">
    <location>
        <begin position="710"/>
        <end position="722"/>
    </location>
</feature>
<feature type="compositionally biased region" description="Acidic residues" evidence="2">
    <location>
        <begin position="843"/>
        <end position="856"/>
    </location>
</feature>
<dbReference type="AlphaFoldDB" id="A0A1E3NV66"/>
<dbReference type="GO" id="GO:0007121">
    <property type="term" value="P:bipolar cellular bud site selection"/>
    <property type="evidence" value="ECO:0007669"/>
    <property type="project" value="TreeGrafter"/>
</dbReference>
<dbReference type="GO" id="GO:0007124">
    <property type="term" value="P:pseudohyphal growth"/>
    <property type="evidence" value="ECO:0007669"/>
    <property type="project" value="TreeGrafter"/>
</dbReference>
<keyword evidence="1" id="KW-0677">Repeat</keyword>
<feature type="compositionally biased region" description="Basic and acidic residues" evidence="2">
    <location>
        <begin position="768"/>
        <end position="792"/>
    </location>
</feature>
<feature type="compositionally biased region" description="Basic and acidic residues" evidence="2">
    <location>
        <begin position="859"/>
        <end position="880"/>
    </location>
</feature>
<feature type="compositionally biased region" description="Acidic residues" evidence="2">
    <location>
        <begin position="1025"/>
        <end position="1034"/>
    </location>
</feature>
<feature type="region of interest" description="Disordered" evidence="2">
    <location>
        <begin position="201"/>
        <end position="258"/>
    </location>
</feature>
<evidence type="ECO:0000313" key="5">
    <source>
        <dbReference type="Proteomes" id="UP000094112"/>
    </source>
</evidence>
<feature type="compositionally biased region" description="Polar residues" evidence="2">
    <location>
        <begin position="812"/>
        <end position="823"/>
    </location>
</feature>
<feature type="compositionally biased region" description="Basic and acidic residues" evidence="2">
    <location>
        <begin position="362"/>
        <end position="372"/>
    </location>
</feature>
<feature type="compositionally biased region" description="Low complexity" evidence="2">
    <location>
        <begin position="668"/>
        <end position="684"/>
    </location>
</feature>
<dbReference type="PANTHER" id="PTHR21601">
    <property type="entry name" value="SPA2 PROTEIN"/>
    <property type="match status" value="1"/>
</dbReference>
<dbReference type="InterPro" id="IPR022018">
    <property type="entry name" value="GIT1_C"/>
</dbReference>
<dbReference type="GO" id="GO:0005934">
    <property type="term" value="C:cellular bud tip"/>
    <property type="evidence" value="ECO:0007669"/>
    <property type="project" value="TreeGrafter"/>
</dbReference>
<dbReference type="Pfam" id="PF12205">
    <property type="entry name" value="GIT1_C"/>
    <property type="match status" value="1"/>
</dbReference>
<dbReference type="GO" id="GO:0000131">
    <property type="term" value="C:incipient cellular bud site"/>
    <property type="evidence" value="ECO:0007669"/>
    <property type="project" value="TreeGrafter"/>
</dbReference>
<feature type="compositionally biased region" description="Polar residues" evidence="2">
    <location>
        <begin position="726"/>
        <end position="747"/>
    </location>
</feature>
<dbReference type="InterPro" id="IPR013724">
    <property type="entry name" value="GIT_SHD"/>
</dbReference>
<feature type="compositionally biased region" description="Low complexity" evidence="2">
    <location>
        <begin position="203"/>
        <end position="252"/>
    </location>
</feature>
<dbReference type="EMBL" id="KV454214">
    <property type="protein sequence ID" value="ODQ56993.1"/>
    <property type="molecule type" value="Genomic_DNA"/>
</dbReference>
<feature type="compositionally biased region" description="Basic and acidic residues" evidence="2">
    <location>
        <begin position="801"/>
        <end position="811"/>
    </location>
</feature>
<dbReference type="GeneID" id="30197745"/>
<accession>A0A1E3NV66</accession>
<evidence type="ECO:0000256" key="1">
    <source>
        <dbReference type="ARBA" id="ARBA00022737"/>
    </source>
</evidence>
<feature type="region of interest" description="Disordered" evidence="2">
    <location>
        <begin position="357"/>
        <end position="383"/>
    </location>
</feature>
<gene>
    <name evidence="4" type="ORF">WICANDRAFT_107353</name>
</gene>
<name>A0A1E3NV66_WICAA</name>
<protein>
    <recommendedName>
        <fullName evidence="3">GIT Spa2 homology (SHD) domain-containing protein</fullName>
    </recommendedName>
</protein>
<feature type="compositionally biased region" description="Polar residues" evidence="2">
    <location>
        <begin position="587"/>
        <end position="639"/>
    </location>
</feature>
<dbReference type="GO" id="GO:0036267">
    <property type="term" value="P:invasive filamentous growth"/>
    <property type="evidence" value="ECO:0007669"/>
    <property type="project" value="TreeGrafter"/>
</dbReference>
<dbReference type="Gene3D" id="1.20.120.330">
    <property type="entry name" value="Nucleotidyltransferases domain 2"/>
    <property type="match status" value="1"/>
</dbReference>
<evidence type="ECO:0000259" key="3">
    <source>
        <dbReference type="SMART" id="SM00555"/>
    </source>
</evidence>
<dbReference type="GO" id="GO:0005935">
    <property type="term" value="C:cellular bud neck"/>
    <property type="evidence" value="ECO:0007669"/>
    <property type="project" value="TreeGrafter"/>
</dbReference>
<feature type="compositionally biased region" description="Polar residues" evidence="2">
    <location>
        <begin position="1039"/>
        <end position="1054"/>
    </location>
</feature>
<dbReference type="SMART" id="SM00555">
    <property type="entry name" value="GIT"/>
    <property type="match status" value="2"/>
</dbReference>
<keyword evidence="5" id="KW-1185">Reference proteome</keyword>
<dbReference type="OrthoDB" id="5588096at2759"/>
<dbReference type="Pfam" id="PF08518">
    <property type="entry name" value="GIT_SHD"/>
    <property type="match status" value="2"/>
</dbReference>
<dbReference type="GO" id="GO:0043332">
    <property type="term" value="C:mating projection tip"/>
    <property type="evidence" value="ECO:0007669"/>
    <property type="project" value="TreeGrafter"/>
</dbReference>
<feature type="compositionally biased region" description="Polar residues" evidence="2">
    <location>
        <begin position="135"/>
        <end position="160"/>
    </location>
</feature>
<sequence>MSDLQPDHYRDLLTYHGALKQFLSVSNASAKANPKRAAKAREKLLKLSATQFYELSTDVFDELERRIDESREEPDFLLPKSTFHPKRNEAREKLGSLQQGRFRDLVSDIFYEIERRDYHKTQQRASYHSFDYGGQRSSKGSNLNNDLNPSPANGNINKNGVVGLQSTTVIPTKAELAWSSDEGEDMDEKNNDKQHTIIQNQKSFSPSTSSPYHSPQKQQQYHQHQHSTDYQQLQSRSNRNSDLSSRNRNSNPSDKDVLSEMVDSAPKHSTAQVNRGLSLSKTRNKDREIELLLEEGTKMDQTITQLEQKIALLQSKSDKFENETKDLNKINQNLSSKVSSLEGDLSNKIEQLKQLEQNQKSRSLDDDNDKLPPTRNLQVDTNSGKIDQSALDELKNEVLDWRTKFENLKLQKIEDLLSIKTISQSSISNLLDNNGLIPLNLVNILHKSIESFLISLNKDKSAKSKTDVNTLFDHISKISNISGKIASFAPHSDKAELIRASISHSITSARYYALYSEFLPKLVVESAVSEIAFSVCDLISEVKLNKDDSKYSASEFELPNTALNGDEDVSNEISPVRPLRMTKKSFESPSSKNEHNTTTSSTTPRPLNLTFNSQGNNISTPSTSKKPYQGLNGLTSPITSAKKMEFGNKISPSSSSRDLKSNNDASGSNPSTPTTTTATMKKNAFPSVISRYSPESDRKSPESNTTTAPSLRKSSSSNILSKVRQFEQQGNGNGTVSPQRSVVSPFSDSKFGSGVRRTSVDSQPESIEVPKESNDFKRPAETVKTTDVKMNDSLKTSNEVPEVKNVEENIDKNTNQVSNQPTSKDSKISSLPIPVEAKGINYDDGEDDDDDDDEVDFTSIDKLKGAIKKNADLKPKPLKDELEEPIAVEDRAPKEEDDDEDLNELPNEEEYNNVENKTAQNPSELNKDVISKELRGDGLEHHNGNDGLKIERKQLNQAFVEPPSNLAASSKSIEPPIDNTVKSLNLGEHKATSIIEENLNPNPKSSDNGAQISQDDFKSAHEAVLSEDEQDEDGHDVQLKSQGTTTDVKSNGRNYRSEGRDLEEDFDVGQFDIEDPDNTLSELLLYLEHQTVKVISTIQTLLTSIKAADSTKGELRSGSRAINAVVSQMVDATSNSMNQSRNGQLREHGIWVVQSLEDSGRRMDMLCNSSSKDGEDNEDDNEDYADKHFKQRLTGIAFDVAKCTKELVKTVEEANLKEEIEHLDARLGH</sequence>
<dbReference type="STRING" id="683960.A0A1E3NV66"/>
<feature type="domain" description="GIT Spa2 homology (SHD)" evidence="3">
    <location>
        <begin position="90"/>
        <end position="120"/>
    </location>
</feature>
<reference evidence="4 5" key="1">
    <citation type="journal article" date="2016" name="Proc. Natl. Acad. Sci. U.S.A.">
        <title>Comparative genomics of biotechnologically important yeasts.</title>
        <authorList>
            <person name="Riley R."/>
            <person name="Haridas S."/>
            <person name="Wolfe K.H."/>
            <person name="Lopes M.R."/>
            <person name="Hittinger C.T."/>
            <person name="Goeker M."/>
            <person name="Salamov A.A."/>
            <person name="Wisecaver J.H."/>
            <person name="Long T.M."/>
            <person name="Calvey C.H."/>
            <person name="Aerts A.L."/>
            <person name="Barry K.W."/>
            <person name="Choi C."/>
            <person name="Clum A."/>
            <person name="Coughlan A.Y."/>
            <person name="Deshpande S."/>
            <person name="Douglass A.P."/>
            <person name="Hanson S.J."/>
            <person name="Klenk H.-P."/>
            <person name="LaButti K.M."/>
            <person name="Lapidus A."/>
            <person name="Lindquist E.A."/>
            <person name="Lipzen A.M."/>
            <person name="Meier-Kolthoff J.P."/>
            <person name="Ohm R.A."/>
            <person name="Otillar R.P."/>
            <person name="Pangilinan J.L."/>
            <person name="Peng Y."/>
            <person name="Rokas A."/>
            <person name="Rosa C.A."/>
            <person name="Scheuner C."/>
            <person name="Sibirny A.A."/>
            <person name="Slot J.C."/>
            <person name="Stielow J.B."/>
            <person name="Sun H."/>
            <person name="Kurtzman C.P."/>
            <person name="Blackwell M."/>
            <person name="Grigoriev I.V."/>
            <person name="Jeffries T.W."/>
        </authorList>
    </citation>
    <scope>NUCLEOTIDE SEQUENCE [LARGE SCALE GENOMIC DNA]</scope>
    <source>
        <strain evidence="5">ATCC 58044 / CBS 1984 / NCYC 433 / NRRL Y-366-8</strain>
    </source>
</reference>
<feature type="region of interest" description="Disordered" evidence="2">
    <location>
        <begin position="122"/>
        <end position="160"/>
    </location>
</feature>
<evidence type="ECO:0000313" key="4">
    <source>
        <dbReference type="EMBL" id="ODQ56993.1"/>
    </source>
</evidence>
<feature type="domain" description="GIT Spa2 homology (SHD)" evidence="3">
    <location>
        <begin position="40"/>
        <end position="70"/>
    </location>
</feature>
<dbReference type="PANTHER" id="PTHR21601:SF0">
    <property type="entry name" value="PROTEIN SPA2-RELATED"/>
    <property type="match status" value="1"/>
</dbReference>
<feature type="compositionally biased region" description="Polar residues" evidence="2">
    <location>
        <begin position="650"/>
        <end position="667"/>
    </location>
</feature>
<dbReference type="GO" id="GO:1902716">
    <property type="term" value="C:cell cortex of growing cell tip"/>
    <property type="evidence" value="ECO:0007669"/>
    <property type="project" value="TreeGrafter"/>
</dbReference>
<dbReference type="GO" id="GO:0005078">
    <property type="term" value="F:MAP-kinase scaffold activity"/>
    <property type="evidence" value="ECO:0007669"/>
    <property type="project" value="TreeGrafter"/>
</dbReference>
<feature type="compositionally biased region" description="Acidic residues" evidence="2">
    <location>
        <begin position="895"/>
        <end position="912"/>
    </location>
</feature>
<dbReference type="InterPro" id="IPR039892">
    <property type="entry name" value="Spa2/Sph1"/>
</dbReference>
<dbReference type="RefSeq" id="XP_019036200.1">
    <property type="nucleotide sequence ID" value="XM_019180499.1"/>
</dbReference>